<dbReference type="InterPro" id="IPR007259">
    <property type="entry name" value="GCP"/>
</dbReference>
<dbReference type="GO" id="GO:0051225">
    <property type="term" value="P:spindle assembly"/>
    <property type="evidence" value="ECO:0007669"/>
    <property type="project" value="TreeGrafter"/>
</dbReference>
<dbReference type="GO" id="GO:0000922">
    <property type="term" value="C:spindle pole"/>
    <property type="evidence" value="ECO:0007669"/>
    <property type="project" value="InterPro"/>
</dbReference>
<comment type="subcellular location">
    <subcellularLocation>
        <location evidence="1">Cytoplasm</location>
        <location evidence="1">Cytoskeleton</location>
    </subcellularLocation>
</comment>
<dbReference type="GO" id="GO:0051321">
    <property type="term" value="P:meiotic cell cycle"/>
    <property type="evidence" value="ECO:0007669"/>
    <property type="project" value="TreeGrafter"/>
</dbReference>
<comment type="similarity">
    <text evidence="2">Belongs to the TUBGCP family.</text>
</comment>
<dbReference type="InterPro" id="IPR042241">
    <property type="entry name" value="GCP_C_sf"/>
</dbReference>
<dbReference type="PANTHER" id="PTHR19302">
    <property type="entry name" value="GAMMA TUBULIN COMPLEX PROTEIN"/>
    <property type="match status" value="1"/>
</dbReference>
<dbReference type="OrthoDB" id="5860513at2759"/>
<dbReference type="GO" id="GO:0051011">
    <property type="term" value="F:microtubule minus-end binding"/>
    <property type="evidence" value="ECO:0007669"/>
    <property type="project" value="TreeGrafter"/>
</dbReference>
<dbReference type="Gene3D" id="1.20.120.1900">
    <property type="entry name" value="Gamma-tubulin complex, C-terminal domain"/>
    <property type="match status" value="1"/>
</dbReference>
<dbReference type="RefSeq" id="XP_025597715.1">
    <property type="nucleotide sequence ID" value="XM_025742666.1"/>
</dbReference>
<feature type="region of interest" description="Disordered" evidence="6">
    <location>
        <begin position="898"/>
        <end position="933"/>
    </location>
</feature>
<accession>A0A316Z854</accession>
<organism evidence="9 10">
    <name type="scientific">Tilletiopsis washingtonensis</name>
    <dbReference type="NCBI Taxonomy" id="58919"/>
    <lineage>
        <taxon>Eukaryota</taxon>
        <taxon>Fungi</taxon>
        <taxon>Dikarya</taxon>
        <taxon>Basidiomycota</taxon>
        <taxon>Ustilaginomycotina</taxon>
        <taxon>Exobasidiomycetes</taxon>
        <taxon>Entylomatales</taxon>
        <taxon>Entylomatales incertae sedis</taxon>
        <taxon>Tilletiopsis</taxon>
    </lineage>
</organism>
<dbReference type="STRING" id="58919.A0A316Z854"/>
<keyword evidence="3" id="KW-0963">Cytoplasm</keyword>
<dbReference type="GO" id="GO:0000930">
    <property type="term" value="C:gamma-tubulin complex"/>
    <property type="evidence" value="ECO:0007669"/>
    <property type="project" value="UniProtKB-ARBA"/>
</dbReference>
<keyword evidence="4" id="KW-0493">Microtubule</keyword>
<dbReference type="GO" id="GO:0007020">
    <property type="term" value="P:microtubule nucleation"/>
    <property type="evidence" value="ECO:0007669"/>
    <property type="project" value="InterPro"/>
</dbReference>
<dbReference type="InterPro" id="IPR040457">
    <property type="entry name" value="GCP_C"/>
</dbReference>
<feature type="domain" description="Gamma tubulin complex component C-terminal" evidence="7">
    <location>
        <begin position="570"/>
        <end position="898"/>
    </location>
</feature>
<gene>
    <name evidence="9" type="ORF">FA09DRAFT_330596</name>
</gene>
<evidence type="ECO:0000256" key="4">
    <source>
        <dbReference type="ARBA" id="ARBA00022701"/>
    </source>
</evidence>
<dbReference type="PANTHER" id="PTHR19302:SF14">
    <property type="entry name" value="GAMMA-TUBULIN COMPLEX COMPONENT 3"/>
    <property type="match status" value="1"/>
</dbReference>
<dbReference type="InterPro" id="IPR041470">
    <property type="entry name" value="GCP_N"/>
</dbReference>
<reference evidence="9 10" key="1">
    <citation type="journal article" date="2018" name="Mol. Biol. Evol.">
        <title>Broad Genomic Sampling Reveals a Smut Pathogenic Ancestry of the Fungal Clade Ustilaginomycotina.</title>
        <authorList>
            <person name="Kijpornyongpan T."/>
            <person name="Mondo S.J."/>
            <person name="Barry K."/>
            <person name="Sandor L."/>
            <person name="Lee J."/>
            <person name="Lipzen A."/>
            <person name="Pangilinan J."/>
            <person name="LaButti K."/>
            <person name="Hainaut M."/>
            <person name="Henrissat B."/>
            <person name="Grigoriev I.V."/>
            <person name="Spatafora J.W."/>
            <person name="Aime M.C."/>
        </authorList>
    </citation>
    <scope>NUCLEOTIDE SEQUENCE [LARGE SCALE GENOMIC DNA]</scope>
    <source>
        <strain evidence="9 10">MCA 4186</strain>
    </source>
</reference>
<evidence type="ECO:0000259" key="7">
    <source>
        <dbReference type="Pfam" id="PF04130"/>
    </source>
</evidence>
<dbReference type="Pfam" id="PF17681">
    <property type="entry name" value="GCP_N_terminal"/>
    <property type="match status" value="1"/>
</dbReference>
<keyword evidence="5" id="KW-0206">Cytoskeleton</keyword>
<evidence type="ECO:0000259" key="8">
    <source>
        <dbReference type="Pfam" id="PF17681"/>
    </source>
</evidence>
<evidence type="ECO:0000313" key="9">
    <source>
        <dbReference type="EMBL" id="PWN97436.1"/>
    </source>
</evidence>
<evidence type="ECO:0000256" key="6">
    <source>
        <dbReference type="SAM" id="MobiDB-lite"/>
    </source>
</evidence>
<dbReference type="GO" id="GO:0005874">
    <property type="term" value="C:microtubule"/>
    <property type="evidence" value="ECO:0007669"/>
    <property type="project" value="UniProtKB-KW"/>
</dbReference>
<evidence type="ECO:0000313" key="10">
    <source>
        <dbReference type="Proteomes" id="UP000245946"/>
    </source>
</evidence>
<evidence type="ECO:0000256" key="2">
    <source>
        <dbReference type="ARBA" id="ARBA00010337"/>
    </source>
</evidence>
<evidence type="ECO:0000256" key="1">
    <source>
        <dbReference type="ARBA" id="ARBA00004245"/>
    </source>
</evidence>
<dbReference type="GO" id="GO:0000278">
    <property type="term" value="P:mitotic cell cycle"/>
    <property type="evidence" value="ECO:0007669"/>
    <property type="project" value="TreeGrafter"/>
</dbReference>
<dbReference type="EMBL" id="KZ819295">
    <property type="protein sequence ID" value="PWN97436.1"/>
    <property type="molecule type" value="Genomic_DNA"/>
</dbReference>
<dbReference type="GO" id="GO:0043015">
    <property type="term" value="F:gamma-tubulin binding"/>
    <property type="evidence" value="ECO:0007669"/>
    <property type="project" value="InterPro"/>
</dbReference>
<dbReference type="Proteomes" id="UP000245946">
    <property type="component" value="Unassembled WGS sequence"/>
</dbReference>
<keyword evidence="10" id="KW-1185">Reference proteome</keyword>
<feature type="compositionally biased region" description="Low complexity" evidence="6">
    <location>
        <begin position="923"/>
        <end position="933"/>
    </location>
</feature>
<protein>
    <submittedName>
        <fullName evidence="9">Uncharacterized protein</fullName>
    </submittedName>
</protein>
<feature type="region of interest" description="Disordered" evidence="6">
    <location>
        <begin position="152"/>
        <end position="184"/>
    </location>
</feature>
<evidence type="ECO:0000256" key="5">
    <source>
        <dbReference type="ARBA" id="ARBA00023212"/>
    </source>
</evidence>
<sequence>MSGPSSDQLAELVHSLVPSTRRRRGESDAAVRERRALRADLLDLVHDIFHSELSSSPAAEEHEVTDAIRRKLTRYAVDGGHGTGVRFETLLSKLKSQPSRPRNLNAVLELLQHLSFSAQAGDTAESSSAPRRSAAPPAPAAFALDVPSMVPAARSSAPVPPPAPELESRPVTRSDAGVPARAPVRPARVEEADVSTGLPIAKAEVVRRWRERKGRAEVPETELLRDVIYLLQGINGKHVGFEVVQKLPSTEVGVDQSAERLLRIRFEEGERVISPSTRHLVHRIAELGRLYRRISEFAQQQQTEETGLIKQSLCHFISSELTDYYRLIAVLEAHLNRTLQAVGGSAKPVDGSDEPGRIEGNPAAEGLTLKRVAVWTQDVALRLRLLSTIIESCQDAHGGALVSLIHSYTFNGDPFIRKFTAQLLEEVSKPFFHSLSRWIYEGELQDPFCEFFVELSAEARASANANNSLPSFEDVDAVSLWQSKFKFRQEMLPSFLSESFGRKIFSTGKSLNFIRYSCGDSDWISTRNKLSNSGTDLRYTDLAGLEQTIDSAYSIASTRLLDIFLDKFKLMEHLRALKDYLMLNRGDFIDRLMEALGPSLARPAASLLRHNLTASLETAIRGSNAQHDDADVLRRLDARILEFSAGDTGWDTFVLEYKVESPINTVLDAQAMLSYQTIFSHLWRIKRVELTLSLSWGHLVTAANMLRRSKKAEPELKALYKHAHRTLVLLGEMIHFVRQMQGFCQLEVIDYSWHDLQSFFAKRQGDLDDLIKSHREYLDALVSKALLRGAKRSVDTLAHEVRSNFESMLAFAAASDDLASHLTGELARHDLRAPLSSRSAASSAPAVPAARAQTVPSILARVDEHARAYEQRTQTRIVPALAKHGNLTIRGLATRLGYDARPSPAGSATPAPARRERSEHTQAAAPTPAAAAA</sequence>
<dbReference type="Pfam" id="PF04130">
    <property type="entry name" value="GCP_C_terminal"/>
    <property type="match status" value="1"/>
</dbReference>
<feature type="compositionally biased region" description="Low complexity" evidence="6">
    <location>
        <begin position="900"/>
        <end position="912"/>
    </location>
</feature>
<feature type="domain" description="Gamma tubulin complex component protein N-terminal" evidence="8">
    <location>
        <begin position="224"/>
        <end position="567"/>
    </location>
</feature>
<dbReference type="GeneID" id="37270210"/>
<dbReference type="GO" id="GO:0031122">
    <property type="term" value="P:cytoplasmic microtubule organization"/>
    <property type="evidence" value="ECO:0007669"/>
    <property type="project" value="TreeGrafter"/>
</dbReference>
<dbReference type="AlphaFoldDB" id="A0A316Z854"/>
<name>A0A316Z854_9BASI</name>
<dbReference type="GO" id="GO:0044732">
    <property type="term" value="C:mitotic spindle pole body"/>
    <property type="evidence" value="ECO:0007669"/>
    <property type="project" value="TreeGrafter"/>
</dbReference>
<proteinExistence type="inferred from homology"/>
<evidence type="ECO:0000256" key="3">
    <source>
        <dbReference type="ARBA" id="ARBA00022490"/>
    </source>
</evidence>